<dbReference type="AlphaFoldDB" id="A0A9P9ELC6"/>
<organism evidence="3 4">
    <name type="scientific">Dactylonectria estremocensis</name>
    <dbReference type="NCBI Taxonomy" id="1079267"/>
    <lineage>
        <taxon>Eukaryota</taxon>
        <taxon>Fungi</taxon>
        <taxon>Dikarya</taxon>
        <taxon>Ascomycota</taxon>
        <taxon>Pezizomycotina</taxon>
        <taxon>Sordariomycetes</taxon>
        <taxon>Hypocreomycetidae</taxon>
        <taxon>Hypocreales</taxon>
        <taxon>Nectriaceae</taxon>
        <taxon>Dactylonectria</taxon>
    </lineage>
</organism>
<dbReference type="Proteomes" id="UP000717696">
    <property type="component" value="Unassembled WGS sequence"/>
</dbReference>
<dbReference type="EMBL" id="JAGMUU010000013">
    <property type="protein sequence ID" value="KAH7140295.1"/>
    <property type="molecule type" value="Genomic_DNA"/>
</dbReference>
<protein>
    <recommendedName>
        <fullName evidence="5">Transcription factor domain-containing protein</fullName>
    </recommendedName>
</protein>
<dbReference type="Pfam" id="PF11951">
    <property type="entry name" value="Fungal_trans_2"/>
    <property type="match status" value="1"/>
</dbReference>
<sequence length="503" mass="56296">MAKYVFVVSNGVPVPANEAIRSHAIKTALQLRSKTVAGGDLPDGAADSKRTSQCKNDLIGRFRLGPASIKSHSGRSKERSQTKMRHVTFRGTEKAADDSQIVAVPVNINQNCFSSNYSPNIEWLGGNILDPFGTIPIPSNPRIDALLKYFLVCFDYLTTTVPSNKTWLSLAINDPLLMRVTLCMTAAFGAMQTSLFSLDLRKEGWKLKGEAIHEVNSILQNGRVTENLLAAIAHLGHIASLEGSSEEADIHLRGLQGLIALRGGIESIKTYQVGRFINWADLEVATARGRRPLYPLIYGLDRIKLPRYIIETCEYPSLSRLQSLGPGYQTVMAVIQLLRQRVMATKFNMDPTLRDVRALLLSAAFLTLDHIEDIPTSLEEQCLHTLLLATHLFVCAAMKQDYHWTGSLLRTMAQRLQGSLEAGPMYSATWVHHLPELLWVLFVGAVIKGEDPQDQGTWFVSQLEVVQKLLRCSTRTEFEEYLHYVVWDNRFGVEFLDNWWADA</sequence>
<name>A0A9P9ELC6_9HYPO</name>
<dbReference type="PANTHER" id="PTHR37540">
    <property type="entry name" value="TRANSCRIPTION FACTOR (ACR-2), PUTATIVE-RELATED-RELATED"/>
    <property type="match status" value="1"/>
</dbReference>
<evidence type="ECO:0000256" key="2">
    <source>
        <dbReference type="SAM" id="MobiDB-lite"/>
    </source>
</evidence>
<feature type="region of interest" description="Disordered" evidence="2">
    <location>
        <begin position="67"/>
        <end position="86"/>
    </location>
</feature>
<comment type="caution">
    <text evidence="3">The sequence shown here is derived from an EMBL/GenBank/DDBJ whole genome shotgun (WGS) entry which is preliminary data.</text>
</comment>
<proteinExistence type="predicted"/>
<evidence type="ECO:0008006" key="5">
    <source>
        <dbReference type="Google" id="ProtNLM"/>
    </source>
</evidence>
<evidence type="ECO:0000256" key="1">
    <source>
        <dbReference type="ARBA" id="ARBA00023242"/>
    </source>
</evidence>
<evidence type="ECO:0000313" key="4">
    <source>
        <dbReference type="Proteomes" id="UP000717696"/>
    </source>
</evidence>
<keyword evidence="1" id="KW-0539">Nucleus</keyword>
<dbReference type="PANTHER" id="PTHR37540:SF5">
    <property type="entry name" value="TRANSCRIPTION FACTOR DOMAIN-CONTAINING PROTEIN"/>
    <property type="match status" value="1"/>
</dbReference>
<feature type="non-terminal residue" evidence="3">
    <location>
        <position position="1"/>
    </location>
</feature>
<evidence type="ECO:0000313" key="3">
    <source>
        <dbReference type="EMBL" id="KAH7140295.1"/>
    </source>
</evidence>
<accession>A0A9P9ELC6</accession>
<reference evidence="3" key="1">
    <citation type="journal article" date="2021" name="Nat. Commun.">
        <title>Genetic determinants of endophytism in the Arabidopsis root mycobiome.</title>
        <authorList>
            <person name="Mesny F."/>
            <person name="Miyauchi S."/>
            <person name="Thiergart T."/>
            <person name="Pickel B."/>
            <person name="Atanasova L."/>
            <person name="Karlsson M."/>
            <person name="Huettel B."/>
            <person name="Barry K.W."/>
            <person name="Haridas S."/>
            <person name="Chen C."/>
            <person name="Bauer D."/>
            <person name="Andreopoulos W."/>
            <person name="Pangilinan J."/>
            <person name="LaButti K."/>
            <person name="Riley R."/>
            <person name="Lipzen A."/>
            <person name="Clum A."/>
            <person name="Drula E."/>
            <person name="Henrissat B."/>
            <person name="Kohler A."/>
            <person name="Grigoriev I.V."/>
            <person name="Martin F.M."/>
            <person name="Hacquard S."/>
        </authorList>
    </citation>
    <scope>NUCLEOTIDE SEQUENCE</scope>
    <source>
        <strain evidence="3">MPI-CAGE-AT-0021</strain>
    </source>
</reference>
<keyword evidence="4" id="KW-1185">Reference proteome</keyword>
<gene>
    <name evidence="3" type="ORF">B0J13DRAFT_676666</name>
</gene>
<dbReference type="InterPro" id="IPR021858">
    <property type="entry name" value="Fun_TF"/>
</dbReference>
<dbReference type="OrthoDB" id="4158087at2759"/>